<gene>
    <name evidence="2" type="ORF">BC05F1_02554</name>
</gene>
<dbReference type="AlphaFoldDB" id="A0A1C4DCH7"/>
<evidence type="ECO:0000313" key="2">
    <source>
        <dbReference type="EMBL" id="SCC28948.1"/>
    </source>
</evidence>
<evidence type="ECO:0000256" key="1">
    <source>
        <dbReference type="SAM" id="MobiDB-lite"/>
    </source>
</evidence>
<evidence type="ECO:0000313" key="3">
    <source>
        <dbReference type="Proteomes" id="UP000196052"/>
    </source>
</evidence>
<protein>
    <submittedName>
        <fullName evidence="2">Uncharacterized protein</fullName>
    </submittedName>
</protein>
<feature type="compositionally biased region" description="Polar residues" evidence="1">
    <location>
        <begin position="14"/>
        <end position="30"/>
    </location>
</feature>
<organism evidence="2 3">
    <name type="scientific">Bacillus wiedmannii</name>
    <dbReference type="NCBI Taxonomy" id="1890302"/>
    <lineage>
        <taxon>Bacteria</taxon>
        <taxon>Bacillati</taxon>
        <taxon>Bacillota</taxon>
        <taxon>Bacilli</taxon>
        <taxon>Bacillales</taxon>
        <taxon>Bacillaceae</taxon>
        <taxon>Bacillus</taxon>
        <taxon>Bacillus cereus group</taxon>
    </lineage>
</organism>
<sequence length="30" mass="3604">MNQNKPIETEEKLSTIQKMKKQQTNCFLLH</sequence>
<feature type="region of interest" description="Disordered" evidence="1">
    <location>
        <begin position="1"/>
        <end position="30"/>
    </location>
</feature>
<proteinExistence type="predicted"/>
<name>A0A1C4DCH7_9BACI</name>
<accession>A0A1C4DCH7</accession>
<reference evidence="3" key="1">
    <citation type="submission" date="2016-08" db="EMBL/GenBank/DDBJ databases">
        <authorList>
            <person name="Loux V."/>
            <person name="Rue O."/>
        </authorList>
    </citation>
    <scope>NUCLEOTIDE SEQUENCE [LARGE SCALE GENOMIC DNA]</scope>
    <source>
        <strain evidence="3">INRA Bc05-F1</strain>
    </source>
</reference>
<dbReference type="EMBL" id="FMBE01000013">
    <property type="protein sequence ID" value="SCC28948.1"/>
    <property type="molecule type" value="Genomic_DNA"/>
</dbReference>
<dbReference type="Proteomes" id="UP000196052">
    <property type="component" value="Unassembled WGS sequence"/>
</dbReference>